<dbReference type="PANTHER" id="PTHR37291">
    <property type="entry name" value="5-METHYLCYTOSINE-SPECIFIC RESTRICTION ENZYME B"/>
    <property type="match status" value="1"/>
</dbReference>
<organism evidence="2 3">
    <name type="scientific">Micromonospora rifamycinica</name>
    <dbReference type="NCBI Taxonomy" id="291594"/>
    <lineage>
        <taxon>Bacteria</taxon>
        <taxon>Bacillati</taxon>
        <taxon>Actinomycetota</taxon>
        <taxon>Actinomycetes</taxon>
        <taxon>Micromonosporales</taxon>
        <taxon>Micromonosporaceae</taxon>
        <taxon>Micromonospora</taxon>
    </lineage>
</organism>
<dbReference type="SMART" id="SM00382">
    <property type="entry name" value="AAA"/>
    <property type="match status" value="1"/>
</dbReference>
<dbReference type="Gene3D" id="3.40.50.300">
    <property type="entry name" value="P-loop containing nucleotide triphosphate hydrolases"/>
    <property type="match status" value="1"/>
</dbReference>
<dbReference type="OrthoDB" id="9781481at2"/>
<name>A0A109IMV8_9ACTN</name>
<dbReference type="InterPro" id="IPR027417">
    <property type="entry name" value="P-loop_NTPase"/>
</dbReference>
<dbReference type="CDD" id="cd00009">
    <property type="entry name" value="AAA"/>
    <property type="match status" value="1"/>
</dbReference>
<dbReference type="GO" id="GO:0005524">
    <property type="term" value="F:ATP binding"/>
    <property type="evidence" value="ECO:0007669"/>
    <property type="project" value="InterPro"/>
</dbReference>
<protein>
    <submittedName>
        <fullName evidence="2">5-methylcytosine-specific restriction enzyme B</fullName>
    </submittedName>
</protein>
<sequence length="743" mass="82008">MNEDAVYTVARRVIDAGLAGDGSAFTPGRAVWTAQAADQLYARFVQQPNAGRGSFVRKLQGQLAGASPTAVQLMGELIYLHLLLPRDIGGPAKRAVISGALSLLPEPVDIPADLDTVLDAGVVRAGTAYLTQRDRQLAWLVRLVRAWKHLPADRRRAALHDPWEFRAVLDELPINSAYSQRNILLNLAFPDTFPAIASRRHKKLIVDAFGDELPHRTGDVDRDLAGVHTVLSARAGTPVHFYQPPWVDRWRQKAAPAGDGTGRRGWLVRGAKVHGHNLVGQWLAEGFCSIAYPGLPELKPGLSRAELDQRLREELPDFSPSQRGLHVGVLDRFLNRMGVGDVVVTVDGPKVHVGTVAGPATWLDTPEGRSNRRRRVTWANPDAPLTRNELSPEARDKLSGQLTVSDLGSYVDEFAALAELDDPPATEVVDPVEVAEVELPEPTDELADELLVDREWLSETVDLLREKKQIVLYGPPGTGKTYLAQALAQFLTGQADDAHRLVQFHPSYSYEDFFEGFRPRATADGGLGFALEPGPLKQLVTQAKDDPSQVHVLIIDEINRANLAKVFGELYFLLEYRDRSIQLQYSPSDDFALPPNVYLIGTMNTADRSIALVDAAMRRRFYFQPLFPGEPPLDGLLRAWLTKHDLPPDRADLLDELNRVIGDRDAAVGPSYLMTTRAATEKGLTRIWRNAILPLLEERHLGDGVDVDLRYGLDALRRRLRQQTAPTGVPPSGGPAGDPAQWH</sequence>
<gene>
    <name evidence="2" type="ORF">GA0070623_1552</name>
</gene>
<dbReference type="RefSeq" id="WP_067304276.1">
    <property type="nucleotide sequence ID" value="NZ_LRMV01000022.1"/>
</dbReference>
<dbReference type="SUPFAM" id="SSF52540">
    <property type="entry name" value="P-loop containing nucleoside triphosphate hydrolases"/>
    <property type="match status" value="1"/>
</dbReference>
<evidence type="ECO:0000259" key="1">
    <source>
        <dbReference type="SMART" id="SM00382"/>
    </source>
</evidence>
<keyword evidence="3" id="KW-1185">Reference proteome</keyword>
<dbReference type="Pfam" id="PF07728">
    <property type="entry name" value="AAA_5"/>
    <property type="match status" value="1"/>
</dbReference>
<evidence type="ECO:0000313" key="2">
    <source>
        <dbReference type="EMBL" id="SCG48201.1"/>
    </source>
</evidence>
<dbReference type="EMBL" id="LT607752">
    <property type="protein sequence ID" value="SCG48201.1"/>
    <property type="molecule type" value="Genomic_DNA"/>
</dbReference>
<dbReference type="AlphaFoldDB" id="A0A109IMV8"/>
<reference evidence="3" key="1">
    <citation type="submission" date="2016-06" db="EMBL/GenBank/DDBJ databases">
        <authorList>
            <person name="Varghese N."/>
            <person name="Submissions Spin"/>
        </authorList>
    </citation>
    <scope>NUCLEOTIDE SEQUENCE [LARGE SCALE GENOMIC DNA]</scope>
    <source>
        <strain evidence="3">DSM 44983</strain>
    </source>
</reference>
<accession>A0A109IMV8</accession>
<dbReference type="GO" id="GO:0016887">
    <property type="term" value="F:ATP hydrolysis activity"/>
    <property type="evidence" value="ECO:0007669"/>
    <property type="project" value="InterPro"/>
</dbReference>
<dbReference type="Proteomes" id="UP000198226">
    <property type="component" value="Chromosome I"/>
</dbReference>
<dbReference type="REBASE" id="158021">
    <property type="entry name" value="Mri44983McrBCP"/>
</dbReference>
<dbReference type="InterPro" id="IPR011704">
    <property type="entry name" value="ATPase_dyneun-rel_AAA"/>
</dbReference>
<dbReference type="InterPro" id="IPR052934">
    <property type="entry name" value="Methyl-DNA_Rec/Restrict_Enz"/>
</dbReference>
<proteinExistence type="predicted"/>
<feature type="domain" description="AAA+ ATPase" evidence="1">
    <location>
        <begin position="466"/>
        <end position="627"/>
    </location>
</feature>
<evidence type="ECO:0000313" key="3">
    <source>
        <dbReference type="Proteomes" id="UP000198226"/>
    </source>
</evidence>
<dbReference type="PANTHER" id="PTHR37291:SF1">
    <property type="entry name" value="TYPE IV METHYL-DIRECTED RESTRICTION ENZYME ECOKMCRB SUBUNIT"/>
    <property type="match status" value="1"/>
</dbReference>
<dbReference type="InterPro" id="IPR003593">
    <property type="entry name" value="AAA+_ATPase"/>
</dbReference>